<dbReference type="HOGENOM" id="CLU_197835_0_0_1"/>
<evidence type="ECO:0000313" key="2">
    <source>
        <dbReference type="Proteomes" id="UP000008021"/>
    </source>
</evidence>
<dbReference type="Proteomes" id="UP000008021">
    <property type="component" value="Chromosome 8"/>
</dbReference>
<sequence>MKRAASCFFSSDVNLSSNCVRQDKPMKLQPPLIEGPIFVPIFGLVRRLHQLQLAVVMLVTVDINSYRAAMKVYGRRRT</sequence>
<reference evidence="1" key="2">
    <citation type="submission" date="2018-05" db="EMBL/GenBank/DDBJ databases">
        <title>OmerRS3 (Oryza meridionalis Reference Sequence Version 3).</title>
        <authorList>
            <person name="Zhang J."/>
            <person name="Kudrna D."/>
            <person name="Lee S."/>
            <person name="Talag J."/>
            <person name="Welchert J."/>
            <person name="Wing R.A."/>
        </authorList>
    </citation>
    <scope>NUCLEOTIDE SEQUENCE [LARGE SCALE GENOMIC DNA]</scope>
    <source>
        <strain evidence="1">cv. OR44</strain>
    </source>
</reference>
<proteinExistence type="predicted"/>
<dbReference type="AlphaFoldDB" id="A0A0E0EJR2"/>
<dbReference type="EnsemblPlants" id="OMERI08G07690.1">
    <property type="protein sequence ID" value="OMERI08G07690.1"/>
    <property type="gene ID" value="OMERI08G07690"/>
</dbReference>
<evidence type="ECO:0000313" key="1">
    <source>
        <dbReference type="EnsemblPlants" id="OMERI08G07690.1"/>
    </source>
</evidence>
<accession>A0A0E0EJR2</accession>
<keyword evidence="2" id="KW-1185">Reference proteome</keyword>
<name>A0A0E0EJR2_9ORYZ</name>
<dbReference type="Gramene" id="OMERI08G07690.1">
    <property type="protein sequence ID" value="OMERI08G07690.1"/>
    <property type="gene ID" value="OMERI08G07690"/>
</dbReference>
<protein>
    <submittedName>
        <fullName evidence="1">Uncharacterized protein</fullName>
    </submittedName>
</protein>
<reference evidence="1" key="1">
    <citation type="submission" date="2015-04" db="UniProtKB">
        <authorList>
            <consortium name="EnsemblPlants"/>
        </authorList>
    </citation>
    <scope>IDENTIFICATION</scope>
</reference>
<organism evidence="1">
    <name type="scientific">Oryza meridionalis</name>
    <dbReference type="NCBI Taxonomy" id="40149"/>
    <lineage>
        <taxon>Eukaryota</taxon>
        <taxon>Viridiplantae</taxon>
        <taxon>Streptophyta</taxon>
        <taxon>Embryophyta</taxon>
        <taxon>Tracheophyta</taxon>
        <taxon>Spermatophyta</taxon>
        <taxon>Magnoliopsida</taxon>
        <taxon>Liliopsida</taxon>
        <taxon>Poales</taxon>
        <taxon>Poaceae</taxon>
        <taxon>BOP clade</taxon>
        <taxon>Oryzoideae</taxon>
        <taxon>Oryzeae</taxon>
        <taxon>Oryzinae</taxon>
        <taxon>Oryza</taxon>
    </lineage>
</organism>